<evidence type="ECO:0000259" key="3">
    <source>
        <dbReference type="Pfam" id="PF04755"/>
    </source>
</evidence>
<evidence type="ECO:0000313" key="5">
    <source>
        <dbReference type="Proteomes" id="UP000886520"/>
    </source>
</evidence>
<proteinExistence type="predicted"/>
<dbReference type="Pfam" id="PF04755">
    <property type="entry name" value="PAP_fibrillin"/>
    <property type="match status" value="2"/>
</dbReference>
<evidence type="ECO:0000313" key="4">
    <source>
        <dbReference type="EMBL" id="KAI5066424.1"/>
    </source>
</evidence>
<dbReference type="InterPro" id="IPR039633">
    <property type="entry name" value="PAP"/>
</dbReference>
<dbReference type="OrthoDB" id="348976at2759"/>
<comment type="caution">
    <text evidence="4">The sequence shown here is derived from an EMBL/GenBank/DDBJ whole genome shotgun (WGS) entry which is preliminary data.</text>
</comment>
<dbReference type="PANTHER" id="PTHR31906">
    <property type="entry name" value="PLASTID-LIPID-ASSOCIATED PROTEIN 4, CHLOROPLASTIC-RELATED"/>
    <property type="match status" value="1"/>
</dbReference>
<gene>
    <name evidence="4" type="ORF">GOP47_0019048</name>
</gene>
<dbReference type="Proteomes" id="UP000886520">
    <property type="component" value="Chromosome 18"/>
</dbReference>
<keyword evidence="2" id="KW-0934">Plastid</keyword>
<feature type="domain" description="Plastid lipid-associated protein/fibrillin conserved" evidence="3">
    <location>
        <begin position="271"/>
        <end position="421"/>
    </location>
</feature>
<reference evidence="4" key="1">
    <citation type="submission" date="2021-01" db="EMBL/GenBank/DDBJ databases">
        <title>Adiantum capillus-veneris genome.</title>
        <authorList>
            <person name="Fang Y."/>
            <person name="Liao Q."/>
        </authorList>
    </citation>
    <scope>NUCLEOTIDE SEQUENCE</scope>
    <source>
        <strain evidence="4">H3</strain>
        <tissue evidence="4">Leaf</tissue>
    </source>
</reference>
<comment type="subcellular location">
    <subcellularLocation>
        <location evidence="1">Plastid</location>
    </subcellularLocation>
</comment>
<protein>
    <recommendedName>
        <fullName evidence="3">Plastid lipid-associated protein/fibrillin conserved domain-containing protein</fullName>
    </recommendedName>
</protein>
<organism evidence="4 5">
    <name type="scientific">Adiantum capillus-veneris</name>
    <name type="common">Maidenhair fern</name>
    <dbReference type="NCBI Taxonomy" id="13818"/>
    <lineage>
        <taxon>Eukaryota</taxon>
        <taxon>Viridiplantae</taxon>
        <taxon>Streptophyta</taxon>
        <taxon>Embryophyta</taxon>
        <taxon>Tracheophyta</taxon>
        <taxon>Polypodiopsida</taxon>
        <taxon>Polypodiidae</taxon>
        <taxon>Polypodiales</taxon>
        <taxon>Pteridineae</taxon>
        <taxon>Pteridaceae</taxon>
        <taxon>Vittarioideae</taxon>
        <taxon>Adiantum</taxon>
    </lineage>
</organism>
<dbReference type="InterPro" id="IPR006843">
    <property type="entry name" value="PAP/fibrillin_dom"/>
</dbReference>
<accession>A0A9D4UED4</accession>
<evidence type="ECO:0000256" key="1">
    <source>
        <dbReference type="ARBA" id="ARBA00004474"/>
    </source>
</evidence>
<sequence>MAHPQLRCYNQVPSCSSSLCGSGRTRICYSKHDLERGRRALCTTLLVEGVSFSGGSSKRQERNGKCTSIARTLSVSASASSTVENPILDAESNLIDALIGIQGRGRGVTPLKLENISEAVRLLESLGGVDEPTSSGLIEGTWRLMFTTRPGTASPIQRAFVGVDTFSVFQEITLRGTNDPRVCNIVRFSEAIGELKVEAAASIASGRRILFQFDKAAFLFKFLPFKVPYPVPFRLLGDEAKGWLETTYLSPSGDIRISKGNKGTTFVLQKKVDGRQRLLQAISSGQDVQRVIEELIPTNPLKNSADLQYLSGKWRLVWSSQAADANWLQKATTGFPSWQIVEAETGRLQNLVEFFPGFKLRARARSEATSAQCRDVNIEGASLEVGALELPLKITGSGFTEVLYLDKRIRITRGNKGSTFVHVRDE</sequence>
<dbReference type="GO" id="GO:0009536">
    <property type="term" value="C:plastid"/>
    <property type="evidence" value="ECO:0007669"/>
    <property type="project" value="UniProtKB-SubCell"/>
</dbReference>
<dbReference type="AlphaFoldDB" id="A0A9D4UED4"/>
<dbReference type="EMBL" id="JABFUD020000018">
    <property type="protein sequence ID" value="KAI5066424.1"/>
    <property type="molecule type" value="Genomic_DNA"/>
</dbReference>
<feature type="domain" description="Plastid lipid-associated protein/fibrillin conserved" evidence="3">
    <location>
        <begin position="90"/>
        <end position="268"/>
    </location>
</feature>
<name>A0A9D4UED4_ADICA</name>
<evidence type="ECO:0000256" key="2">
    <source>
        <dbReference type="ARBA" id="ARBA00022640"/>
    </source>
</evidence>
<keyword evidence="5" id="KW-1185">Reference proteome</keyword>